<sequence>MRNNWSIVIHEVTQTTAAIWFGTLKSDMRKYELFALHVHETKSMGAGTESSAHVTTIEIDGRKLKKPFKGSGQRFYGVEFLQGLKPGCCYKVELHRPSQDIGLPSFIDARQLSFGSFRTLPEKLTTKDFAKPLVVMLGSCFYPDDDDFAVGQAYEALLASGKEEEKPDIKFLTGDQVYLDIGLDSLSPVYQEVQERIAEDYALSWLRLRRMLRHGGTWMLADDHEFWNNYPHTTGKNPYLWMLHANRTIKEIWEKSALDGVKNVQRILPLRQIDISEQISFLLADTRTQRTEYNKSKPSENRFMSETDLSELEGWITTLTCPGVLVLSQPLIVKPGGEIDRNLADYHEQYSRVLEALSKCAHDVLVLSGDVHYGRISNISLGNSGRTLHEIIASPMSNLTGIDGRFAASKSKKIKTFPPIKSEGIPKQEVNYPEHFWRVSSQRTGGIFGIGDYTKTKEHFSTLAFSLNPDGQVIVDVKTWLLKEKSRSGKPREQFKTPNEVYSITLQ</sequence>
<dbReference type="OrthoDB" id="5841699at2"/>
<dbReference type="EMBL" id="BAEP01000085">
    <property type="protein sequence ID" value="GAC26671.1"/>
    <property type="molecule type" value="Genomic_DNA"/>
</dbReference>
<proteinExistence type="predicted"/>
<dbReference type="InterPro" id="IPR038607">
    <property type="entry name" value="PhoD-like_sf"/>
</dbReference>
<name>K6YRQ4_9ALTE</name>
<evidence type="ECO:0000313" key="1">
    <source>
        <dbReference type="EMBL" id="GAC26671.1"/>
    </source>
</evidence>
<accession>K6YRQ4</accession>
<reference evidence="1 2" key="1">
    <citation type="journal article" date="2017" name="Antonie Van Leeuwenhoek">
        <title>Rhizobium rhizosphaerae sp. nov., a novel species isolated from rice rhizosphere.</title>
        <authorList>
            <person name="Zhao J.J."/>
            <person name="Zhang J."/>
            <person name="Zhang R.J."/>
            <person name="Zhang C.W."/>
            <person name="Yin H.Q."/>
            <person name="Zhang X.X."/>
        </authorList>
    </citation>
    <scope>NUCLEOTIDE SEQUENCE [LARGE SCALE GENOMIC DNA]</scope>
    <source>
        <strain evidence="1 2">KMM 241</strain>
    </source>
</reference>
<evidence type="ECO:0000313" key="2">
    <source>
        <dbReference type="Proteomes" id="UP000006263"/>
    </source>
</evidence>
<evidence type="ECO:0008006" key="3">
    <source>
        <dbReference type="Google" id="ProtNLM"/>
    </source>
</evidence>
<dbReference type="AlphaFoldDB" id="K6YRQ4"/>
<protein>
    <recommendedName>
        <fullName evidence="3">PhoD-like phosphatase metallophosphatase domain-containing protein</fullName>
    </recommendedName>
</protein>
<dbReference type="RefSeq" id="WP_006994822.1">
    <property type="nucleotide sequence ID" value="NZ_BAEP01000085.1"/>
</dbReference>
<dbReference type="Proteomes" id="UP000006263">
    <property type="component" value="Unassembled WGS sequence"/>
</dbReference>
<dbReference type="PANTHER" id="PTHR37031:SF2">
    <property type="entry name" value="PHOD-LIKE PHOSPHATASE METALLOPHOSPHATASE DOMAIN-CONTAINING PROTEIN"/>
    <property type="match status" value="1"/>
</dbReference>
<dbReference type="InterPro" id="IPR029052">
    <property type="entry name" value="Metallo-depent_PP-like"/>
</dbReference>
<comment type="caution">
    <text evidence="1">The sequence shown here is derived from an EMBL/GenBank/DDBJ whole genome shotgun (WGS) entry which is preliminary data.</text>
</comment>
<gene>
    <name evidence="1" type="ORF">GMES_4405</name>
</gene>
<dbReference type="SUPFAM" id="SSF56300">
    <property type="entry name" value="Metallo-dependent phosphatases"/>
    <property type="match status" value="1"/>
</dbReference>
<dbReference type="Gene3D" id="3.60.21.70">
    <property type="entry name" value="PhoD-like phosphatase"/>
    <property type="match status" value="1"/>
</dbReference>
<organism evidence="1 2">
    <name type="scientific">Paraglaciecola mesophila KMM 241</name>
    <dbReference type="NCBI Taxonomy" id="1128912"/>
    <lineage>
        <taxon>Bacteria</taxon>
        <taxon>Pseudomonadati</taxon>
        <taxon>Pseudomonadota</taxon>
        <taxon>Gammaproteobacteria</taxon>
        <taxon>Alteromonadales</taxon>
        <taxon>Alteromonadaceae</taxon>
        <taxon>Paraglaciecola</taxon>
    </lineage>
</organism>
<dbReference type="eggNOG" id="COG3540">
    <property type="taxonomic scope" value="Bacteria"/>
</dbReference>
<dbReference type="PANTHER" id="PTHR37031">
    <property type="entry name" value="METALLOPHOSPHATASE BINDING DOMAIN PROTEIN"/>
    <property type="match status" value="1"/>
</dbReference>